<dbReference type="GO" id="GO:0003824">
    <property type="term" value="F:catalytic activity"/>
    <property type="evidence" value="ECO:0007669"/>
    <property type="project" value="InterPro"/>
</dbReference>
<evidence type="ECO:0000256" key="3">
    <source>
        <dbReference type="ARBA" id="ARBA00023004"/>
    </source>
</evidence>
<dbReference type="STRING" id="1838280.A6M21_03140"/>
<dbReference type="PROSITE" id="PS51918">
    <property type="entry name" value="RADICAL_SAM"/>
    <property type="match status" value="1"/>
</dbReference>
<keyword evidence="2" id="KW-0479">Metal-binding</keyword>
<reference evidence="6 7" key="1">
    <citation type="submission" date="2016-04" db="EMBL/GenBank/DDBJ databases">
        <authorList>
            <person name="Evans L.H."/>
            <person name="Alamgir A."/>
            <person name="Owens N."/>
            <person name="Weber N.D."/>
            <person name="Virtaneva K."/>
            <person name="Barbian K."/>
            <person name="Babar A."/>
            <person name="Rosenke K."/>
        </authorList>
    </citation>
    <scope>NUCLEOTIDE SEQUENCE [LARGE SCALE GENOMIC DNA]</scope>
    <source>
        <strain evidence="6 7">LMa1</strain>
    </source>
</reference>
<dbReference type="Pfam" id="PF04055">
    <property type="entry name" value="Radical_SAM"/>
    <property type="match status" value="1"/>
</dbReference>
<dbReference type="AlphaFoldDB" id="A0A1B7LIP2"/>
<evidence type="ECO:0000313" key="6">
    <source>
        <dbReference type="EMBL" id="OAT86434.1"/>
    </source>
</evidence>
<name>A0A1B7LIP2_9FIRM</name>
<dbReference type="PANTHER" id="PTHR43524">
    <property type="entry name" value="RADICAL SAM SUPERFAMILY PROTEIN"/>
    <property type="match status" value="1"/>
</dbReference>
<dbReference type="SFLD" id="SFLDG01067">
    <property type="entry name" value="SPASM/twitch_domain_containing"/>
    <property type="match status" value="1"/>
</dbReference>
<dbReference type="SFLD" id="SFLDS00029">
    <property type="entry name" value="Radical_SAM"/>
    <property type="match status" value="1"/>
</dbReference>
<proteinExistence type="predicted"/>
<keyword evidence="1" id="KW-0949">S-adenosyl-L-methionine</keyword>
<evidence type="ECO:0000313" key="7">
    <source>
        <dbReference type="Proteomes" id="UP000078532"/>
    </source>
</evidence>
<evidence type="ECO:0000256" key="2">
    <source>
        <dbReference type="ARBA" id="ARBA00022723"/>
    </source>
</evidence>
<keyword evidence="7" id="KW-1185">Reference proteome</keyword>
<keyword evidence="3" id="KW-0408">Iron</keyword>
<feature type="domain" description="Radical SAM core" evidence="5">
    <location>
        <begin position="112"/>
        <end position="319"/>
    </location>
</feature>
<dbReference type="SFLD" id="SFLDG01386">
    <property type="entry name" value="main_SPASM_domain-containing"/>
    <property type="match status" value="1"/>
</dbReference>
<dbReference type="PANTHER" id="PTHR43524:SF1">
    <property type="entry name" value="RADICAL SAM SUPERFAMILY PROTEIN"/>
    <property type="match status" value="1"/>
</dbReference>
<dbReference type="GO" id="GO:0046872">
    <property type="term" value="F:metal ion binding"/>
    <property type="evidence" value="ECO:0007669"/>
    <property type="project" value="UniProtKB-KW"/>
</dbReference>
<dbReference type="SUPFAM" id="SSF102114">
    <property type="entry name" value="Radical SAM enzymes"/>
    <property type="match status" value="1"/>
</dbReference>
<dbReference type="InterPro" id="IPR058240">
    <property type="entry name" value="rSAM_sf"/>
</dbReference>
<keyword evidence="4" id="KW-0411">Iron-sulfur</keyword>
<comment type="caution">
    <text evidence="6">The sequence shown here is derived from an EMBL/GenBank/DDBJ whole genome shotgun (WGS) entry which is preliminary data.</text>
</comment>
<dbReference type="Gene3D" id="3.20.20.70">
    <property type="entry name" value="Aldolase class I"/>
    <property type="match status" value="1"/>
</dbReference>
<evidence type="ECO:0000259" key="5">
    <source>
        <dbReference type="PROSITE" id="PS51918"/>
    </source>
</evidence>
<dbReference type="InterPro" id="IPR023885">
    <property type="entry name" value="4Fe4S-binding_SPASM_dom"/>
</dbReference>
<dbReference type="RefSeq" id="WP_066666163.1">
    <property type="nucleotide sequence ID" value="NZ_LYVF01000013.1"/>
</dbReference>
<dbReference type="EMBL" id="LYVF01000013">
    <property type="protein sequence ID" value="OAT86434.1"/>
    <property type="molecule type" value="Genomic_DNA"/>
</dbReference>
<gene>
    <name evidence="6" type="ORF">A6M21_03140</name>
</gene>
<dbReference type="GO" id="GO:0051536">
    <property type="term" value="F:iron-sulfur cluster binding"/>
    <property type="evidence" value="ECO:0007669"/>
    <property type="project" value="UniProtKB-KW"/>
</dbReference>
<dbReference type="CDD" id="cd21128">
    <property type="entry name" value="SPASM_rSAM"/>
    <property type="match status" value="1"/>
</dbReference>
<evidence type="ECO:0000256" key="4">
    <source>
        <dbReference type="ARBA" id="ARBA00023014"/>
    </source>
</evidence>
<dbReference type="CDD" id="cd01335">
    <property type="entry name" value="Radical_SAM"/>
    <property type="match status" value="1"/>
</dbReference>
<dbReference type="InterPro" id="IPR007197">
    <property type="entry name" value="rSAM"/>
</dbReference>
<accession>A0A1B7LIP2</accession>
<dbReference type="Proteomes" id="UP000078532">
    <property type="component" value="Unassembled WGS sequence"/>
</dbReference>
<evidence type="ECO:0000256" key="1">
    <source>
        <dbReference type="ARBA" id="ARBA00022691"/>
    </source>
</evidence>
<dbReference type="SMART" id="SM00729">
    <property type="entry name" value="Elp3"/>
    <property type="match status" value="1"/>
</dbReference>
<dbReference type="InterPro" id="IPR013785">
    <property type="entry name" value="Aldolase_TIM"/>
</dbReference>
<dbReference type="Pfam" id="PF13186">
    <property type="entry name" value="SPASM"/>
    <property type="match status" value="1"/>
</dbReference>
<sequence>MHLQAPGLGGAKNFLSTRLTQNILALISKNPETNFPRLLTLVKLLAVQDRHKRQVETVAAYYRENPAGREYINRLASNLHPNVRNKLLYNWFMNAMLWGIPRQRSMAEKLGVGVPNLILVDPTSACNLACTGCWAGKYSAKNSLSRERLDRLFSEAKELGIYWIVFSGGEPLIYPHLFDLMAKHRDMAFMAYTNGTLINEKVAGKIVALGNFTPAISLEGWRERTDARRGEGTFDRVMRAMDLLREKGAAFGVSITITRENVLEVTADEFIDFLIDKGAVYGWTFHYIPIGRNPDVDLMVTPEQRAYLAERIPYIRTHKPIQIADFWNDGELTQGCLAGGRRYFHINAAGDVEPCAFVHFAVDNINEKSLVEVLHSPLFAAYQKRQPFDDNLLRPCPIIDVPRALRNIVAESGARPTHAGAETVLTGTIAAQLNNRSREWGRVAGDIWAKRCKEEKAGAL</sequence>
<dbReference type="InterPro" id="IPR006638">
    <property type="entry name" value="Elp3/MiaA/NifB-like_rSAM"/>
</dbReference>
<protein>
    <submittedName>
        <fullName evidence="6">Radical SAM protein</fullName>
    </submittedName>
</protein>
<dbReference type="OrthoDB" id="9782387at2"/>
<organism evidence="6 7">
    <name type="scientific">Desulfotomaculum copahuensis</name>
    <dbReference type="NCBI Taxonomy" id="1838280"/>
    <lineage>
        <taxon>Bacteria</taxon>
        <taxon>Bacillati</taxon>
        <taxon>Bacillota</taxon>
        <taxon>Clostridia</taxon>
        <taxon>Eubacteriales</taxon>
        <taxon>Desulfotomaculaceae</taxon>
        <taxon>Desulfotomaculum</taxon>
    </lineage>
</organism>